<evidence type="ECO:0000313" key="3">
    <source>
        <dbReference type="Proteomes" id="UP000193218"/>
    </source>
</evidence>
<name>A0A1Y1UDD4_9TREE</name>
<comment type="caution">
    <text evidence="2">The sequence shown here is derived from an EMBL/GenBank/DDBJ whole genome shotgun (WGS) entry which is preliminary data.</text>
</comment>
<dbReference type="Proteomes" id="UP000193218">
    <property type="component" value="Unassembled WGS sequence"/>
</dbReference>
<proteinExistence type="predicted"/>
<accession>A0A1Y1UDD4</accession>
<feature type="signal peptide" evidence="1">
    <location>
        <begin position="1"/>
        <end position="19"/>
    </location>
</feature>
<dbReference type="OrthoDB" id="3342934at2759"/>
<evidence type="ECO:0000313" key="2">
    <source>
        <dbReference type="EMBL" id="ORX35534.1"/>
    </source>
</evidence>
<sequence>MWSIVISSILLGAFLATRASPTPRTSESHTVQLVNNCGKGTATFRLEGSGPYTGDTNIIQGPALGGIAWVSDAYGCEDYGQNCGVVEFSLQNPTSQNDQASNAAAYDVQESEVQMHEYKYEMDFALDGCQVSPYVPGPCSGNTPSDCPGAFPADEPVATPFECTADNVGIVITFC</sequence>
<protein>
    <recommendedName>
        <fullName evidence="4">Glycopeptide</fullName>
    </recommendedName>
</protein>
<organism evidence="2 3">
    <name type="scientific">Kockovaella imperatae</name>
    <dbReference type="NCBI Taxonomy" id="4999"/>
    <lineage>
        <taxon>Eukaryota</taxon>
        <taxon>Fungi</taxon>
        <taxon>Dikarya</taxon>
        <taxon>Basidiomycota</taxon>
        <taxon>Agaricomycotina</taxon>
        <taxon>Tremellomycetes</taxon>
        <taxon>Tremellales</taxon>
        <taxon>Cuniculitremaceae</taxon>
        <taxon>Kockovaella</taxon>
    </lineage>
</organism>
<keyword evidence="3" id="KW-1185">Reference proteome</keyword>
<keyword evidence="1" id="KW-0732">Signal</keyword>
<dbReference type="AlphaFoldDB" id="A0A1Y1UDD4"/>
<dbReference type="EMBL" id="NBSH01000010">
    <property type="protein sequence ID" value="ORX35534.1"/>
    <property type="molecule type" value="Genomic_DNA"/>
</dbReference>
<dbReference type="InParanoid" id="A0A1Y1UDD4"/>
<gene>
    <name evidence="2" type="ORF">BD324DRAFT_59025</name>
</gene>
<evidence type="ECO:0008006" key="4">
    <source>
        <dbReference type="Google" id="ProtNLM"/>
    </source>
</evidence>
<reference evidence="2 3" key="1">
    <citation type="submission" date="2017-03" db="EMBL/GenBank/DDBJ databases">
        <title>Widespread Adenine N6-methylation of Active Genes in Fungi.</title>
        <authorList>
            <consortium name="DOE Joint Genome Institute"/>
            <person name="Mondo S.J."/>
            <person name="Dannebaum R.O."/>
            <person name="Kuo R.C."/>
            <person name="Louie K.B."/>
            <person name="Bewick A.J."/>
            <person name="Labutti K."/>
            <person name="Haridas S."/>
            <person name="Kuo A."/>
            <person name="Salamov A."/>
            <person name="Ahrendt S.R."/>
            <person name="Lau R."/>
            <person name="Bowen B.P."/>
            <person name="Lipzen A."/>
            <person name="Sullivan W."/>
            <person name="Andreopoulos W.B."/>
            <person name="Clum A."/>
            <person name="Lindquist E."/>
            <person name="Daum C."/>
            <person name="Northen T.R."/>
            <person name="Ramamoorthy G."/>
            <person name="Schmitz R.J."/>
            <person name="Gryganskyi A."/>
            <person name="Culley D."/>
            <person name="Magnuson J."/>
            <person name="James T.Y."/>
            <person name="O'Malley M.A."/>
            <person name="Stajich J.E."/>
            <person name="Spatafora J.W."/>
            <person name="Visel A."/>
            <person name="Grigoriev I.V."/>
        </authorList>
    </citation>
    <scope>NUCLEOTIDE SEQUENCE [LARGE SCALE GENOMIC DNA]</scope>
    <source>
        <strain evidence="2 3">NRRL Y-17943</strain>
    </source>
</reference>
<dbReference type="GeneID" id="33555595"/>
<feature type="chain" id="PRO_5012733999" description="Glycopeptide" evidence="1">
    <location>
        <begin position="20"/>
        <end position="175"/>
    </location>
</feature>
<evidence type="ECO:0000256" key="1">
    <source>
        <dbReference type="SAM" id="SignalP"/>
    </source>
</evidence>
<dbReference type="RefSeq" id="XP_021869698.1">
    <property type="nucleotide sequence ID" value="XM_022013787.1"/>
</dbReference>